<dbReference type="InterPro" id="IPR004046">
    <property type="entry name" value="GST_C"/>
</dbReference>
<dbReference type="SFLD" id="SFLDS00019">
    <property type="entry name" value="Glutathione_Transferase_(cytos"/>
    <property type="match status" value="1"/>
</dbReference>
<dbReference type="Gene3D" id="3.40.30.10">
    <property type="entry name" value="Glutaredoxin"/>
    <property type="match status" value="1"/>
</dbReference>
<organism evidence="3 4">
    <name type="scientific">Nostoc punctiforme (strain ATCC 29133 / PCC 73102)</name>
    <dbReference type="NCBI Taxonomy" id="63737"/>
    <lineage>
        <taxon>Bacteria</taxon>
        <taxon>Bacillati</taxon>
        <taxon>Cyanobacteriota</taxon>
        <taxon>Cyanophyceae</taxon>
        <taxon>Nostocales</taxon>
        <taxon>Nostocaceae</taxon>
        <taxon>Nostoc</taxon>
    </lineage>
</organism>
<dbReference type="HOGENOM" id="CLU_011226_6_3_3"/>
<dbReference type="CDD" id="cd00299">
    <property type="entry name" value="GST_C_family"/>
    <property type="match status" value="1"/>
</dbReference>
<protein>
    <submittedName>
        <fullName evidence="3">Glutathione S-transferase, N-terminal domain protein</fullName>
        <ecNumber evidence="3">2.5.1.18</ecNumber>
    </submittedName>
</protein>
<dbReference type="EC" id="2.5.1.18" evidence="3"/>
<feature type="domain" description="GST N-terminal" evidence="1">
    <location>
        <begin position="1"/>
        <end position="81"/>
    </location>
</feature>
<dbReference type="CDD" id="cd00570">
    <property type="entry name" value="GST_N_family"/>
    <property type="match status" value="1"/>
</dbReference>
<dbReference type="Pfam" id="PF00043">
    <property type="entry name" value="GST_C"/>
    <property type="match status" value="1"/>
</dbReference>
<dbReference type="eggNOG" id="COG0625">
    <property type="taxonomic scope" value="Bacteria"/>
</dbReference>
<dbReference type="SUPFAM" id="SSF47616">
    <property type="entry name" value="GST C-terminal domain-like"/>
    <property type="match status" value="1"/>
</dbReference>
<evidence type="ECO:0000313" key="4">
    <source>
        <dbReference type="Proteomes" id="UP000001191"/>
    </source>
</evidence>
<dbReference type="SFLD" id="SFLDG00358">
    <property type="entry name" value="Main_(cytGST)"/>
    <property type="match status" value="1"/>
</dbReference>
<evidence type="ECO:0000259" key="2">
    <source>
        <dbReference type="PROSITE" id="PS50405"/>
    </source>
</evidence>
<dbReference type="InterPro" id="IPR036282">
    <property type="entry name" value="Glutathione-S-Trfase_C_sf"/>
</dbReference>
<dbReference type="InterPro" id="IPR036249">
    <property type="entry name" value="Thioredoxin-like_sf"/>
</dbReference>
<dbReference type="KEGG" id="npu:Npun_F6084"/>
<dbReference type="Pfam" id="PF13417">
    <property type="entry name" value="GST_N_3"/>
    <property type="match status" value="1"/>
</dbReference>
<dbReference type="PhylomeDB" id="B2IUY0"/>
<reference evidence="4" key="1">
    <citation type="submission" date="2008-04" db="EMBL/GenBank/DDBJ databases">
        <title>Complete sequence of chromosome of Nostoc punctiforme ATCC 29133.</title>
        <authorList>
            <consortium name="US DOE Joint Genome Institute"/>
            <person name="Copeland A."/>
            <person name="Lucas S."/>
            <person name="Lapidus A."/>
            <person name="Glavina del Rio T."/>
            <person name="Dalin E."/>
            <person name="Tice H."/>
            <person name="Pitluck S."/>
            <person name="Chain P."/>
            <person name="Malfatti S."/>
            <person name="Shin M."/>
            <person name="Vergez L."/>
            <person name="Schmutz J."/>
            <person name="Larimer F."/>
            <person name="Land M."/>
            <person name="Hauser L."/>
            <person name="Kyrpides N."/>
            <person name="Kim E."/>
            <person name="Meeks J.C."/>
            <person name="Elhai J."/>
            <person name="Campbell E.L."/>
            <person name="Thiel T."/>
            <person name="Longmire J."/>
            <person name="Potts M."/>
            <person name="Atlas R."/>
        </authorList>
    </citation>
    <scope>NUCLEOTIDE SEQUENCE [LARGE SCALE GENOMIC DNA]</scope>
    <source>
        <strain evidence="4">ATCC 29133 / PCC 73102</strain>
    </source>
</reference>
<keyword evidence="4" id="KW-1185">Reference proteome</keyword>
<dbReference type="PANTHER" id="PTHR44051">
    <property type="entry name" value="GLUTATHIONE S-TRANSFERASE-RELATED"/>
    <property type="match status" value="1"/>
</dbReference>
<dbReference type="InterPro" id="IPR004045">
    <property type="entry name" value="Glutathione_S-Trfase_N"/>
</dbReference>
<dbReference type="SUPFAM" id="SSF52833">
    <property type="entry name" value="Thioredoxin-like"/>
    <property type="match status" value="1"/>
</dbReference>
<accession>B2IUY0</accession>
<feature type="domain" description="GST C-terminal" evidence="2">
    <location>
        <begin position="86"/>
        <end position="208"/>
    </location>
</feature>
<keyword evidence="3" id="KW-0808">Transferase</keyword>
<dbReference type="PANTHER" id="PTHR44051:SF8">
    <property type="entry name" value="GLUTATHIONE S-TRANSFERASE GSTA"/>
    <property type="match status" value="1"/>
</dbReference>
<name>B2IUY0_NOSP7</name>
<sequence length="222" mass="24926">MVLTLYHSPISPNSRRVWITLLEKGLEFELVDIKLDGEQFQPEFLAINPFHHIPALVDDDFNVVESLAILDYLEAKYPTPAMLPKDAKDLAIARMVQLVTVNELLPAATTFLPQILGLPGADPEKIEKAKHKIATVLKFFENLLDDRPYFASHNLTLAEVVAGTVVNVLPSVGIFLSEYPKLNAWHDRLIVRPSWQATESTPEAMEAFKSVIVARNTRQTQT</sequence>
<evidence type="ECO:0000313" key="3">
    <source>
        <dbReference type="EMBL" id="ACC84373.1"/>
    </source>
</evidence>
<dbReference type="PROSITE" id="PS50404">
    <property type="entry name" value="GST_NTER"/>
    <property type="match status" value="1"/>
</dbReference>
<dbReference type="STRING" id="63737.Npun_F6084"/>
<reference evidence="3 4" key="2">
    <citation type="journal article" date="2013" name="Plant Physiol.">
        <title>A Nostoc punctiforme Sugar Transporter Necessary to Establish a Cyanobacterium-Plant Symbiosis.</title>
        <authorList>
            <person name="Ekman M."/>
            <person name="Picossi S."/>
            <person name="Campbell E.L."/>
            <person name="Meeks J.C."/>
            <person name="Flores E."/>
        </authorList>
    </citation>
    <scope>NUCLEOTIDE SEQUENCE [LARGE SCALE GENOMIC DNA]</scope>
    <source>
        <strain evidence="4">ATCC 29133 / PCC 73102</strain>
    </source>
</reference>
<dbReference type="EMBL" id="CP001037">
    <property type="protein sequence ID" value="ACC84373.1"/>
    <property type="molecule type" value="Genomic_DNA"/>
</dbReference>
<evidence type="ECO:0000259" key="1">
    <source>
        <dbReference type="PROSITE" id="PS50404"/>
    </source>
</evidence>
<dbReference type="InterPro" id="IPR010987">
    <property type="entry name" value="Glutathione-S-Trfase_C-like"/>
</dbReference>
<dbReference type="AlphaFoldDB" id="B2IUY0"/>
<dbReference type="Proteomes" id="UP000001191">
    <property type="component" value="Chromosome"/>
</dbReference>
<dbReference type="Gene3D" id="1.20.1050.10">
    <property type="match status" value="1"/>
</dbReference>
<proteinExistence type="predicted"/>
<dbReference type="PROSITE" id="PS50405">
    <property type="entry name" value="GST_CTER"/>
    <property type="match status" value="1"/>
</dbReference>
<gene>
    <name evidence="3" type="ordered locus">Npun_F6084</name>
</gene>
<dbReference type="EnsemblBacteria" id="ACC84373">
    <property type="protein sequence ID" value="ACC84373"/>
    <property type="gene ID" value="Npun_F6084"/>
</dbReference>
<dbReference type="GO" id="GO:0004364">
    <property type="term" value="F:glutathione transferase activity"/>
    <property type="evidence" value="ECO:0007669"/>
    <property type="project" value="UniProtKB-EC"/>
</dbReference>
<dbReference type="InterPro" id="IPR040079">
    <property type="entry name" value="Glutathione_S-Trfase"/>
</dbReference>